<feature type="transmembrane region" description="Helical" evidence="13">
    <location>
        <begin position="990"/>
        <end position="1013"/>
    </location>
</feature>
<comment type="subcellular location">
    <subcellularLocation>
        <location evidence="1">Membrane</location>
    </subcellularLocation>
</comment>
<dbReference type="PROSITE" id="PS50929">
    <property type="entry name" value="ABC_TM1F"/>
    <property type="match status" value="2"/>
</dbReference>
<feature type="domain" description="ABC transmembrane type-1" evidence="15">
    <location>
        <begin position="306"/>
        <end position="594"/>
    </location>
</feature>
<feature type="transmembrane region" description="Helical" evidence="13">
    <location>
        <begin position="136"/>
        <end position="154"/>
    </location>
</feature>
<feature type="compositionally biased region" description="Pro residues" evidence="12">
    <location>
        <begin position="1214"/>
        <end position="1225"/>
    </location>
</feature>
<evidence type="ECO:0000259" key="14">
    <source>
        <dbReference type="PROSITE" id="PS50893"/>
    </source>
</evidence>
<evidence type="ECO:0000256" key="1">
    <source>
        <dbReference type="ARBA" id="ARBA00004370"/>
    </source>
</evidence>
<feature type="transmembrane region" description="Helical" evidence="13">
    <location>
        <begin position="73"/>
        <end position="94"/>
    </location>
</feature>
<keyword evidence="3" id="KW-0813">Transport</keyword>
<dbReference type="GO" id="GO:0005524">
    <property type="term" value="F:ATP binding"/>
    <property type="evidence" value="ECO:0007669"/>
    <property type="project" value="UniProtKB-KW"/>
</dbReference>
<keyword evidence="4 13" id="KW-0812">Transmembrane</keyword>
<dbReference type="SMART" id="SM00382">
    <property type="entry name" value="AAA"/>
    <property type="match status" value="2"/>
</dbReference>
<keyword evidence="8 13" id="KW-1133">Transmembrane helix</keyword>
<feature type="transmembrane region" description="Helical" evidence="13">
    <location>
        <begin position="166"/>
        <end position="185"/>
    </location>
</feature>
<feature type="region of interest" description="Disordered" evidence="12">
    <location>
        <begin position="892"/>
        <end position="917"/>
    </location>
</feature>
<dbReference type="GO" id="GO:0016323">
    <property type="term" value="C:basolateral plasma membrane"/>
    <property type="evidence" value="ECO:0007669"/>
    <property type="project" value="UniProtKB-ARBA"/>
</dbReference>
<dbReference type="GO" id="GO:0032991">
    <property type="term" value="C:protein-containing complex"/>
    <property type="evidence" value="ECO:0007669"/>
    <property type="project" value="UniProtKB-ARBA"/>
</dbReference>
<feature type="region of interest" description="Disordered" evidence="12">
    <location>
        <begin position="1412"/>
        <end position="1441"/>
    </location>
</feature>
<dbReference type="InterPro" id="IPR036640">
    <property type="entry name" value="ABC1_TM_sf"/>
</dbReference>
<evidence type="ECO:0000256" key="2">
    <source>
        <dbReference type="ARBA" id="ARBA00009726"/>
    </source>
</evidence>
<dbReference type="InterPro" id="IPR011527">
    <property type="entry name" value="ABC1_TM_dom"/>
</dbReference>
<keyword evidence="17" id="KW-1185">Reference proteome</keyword>
<keyword evidence="10" id="KW-0675">Receptor</keyword>
<dbReference type="PROSITE" id="PS00211">
    <property type="entry name" value="ABC_TRANSPORTER_1"/>
    <property type="match status" value="2"/>
</dbReference>
<evidence type="ECO:0000256" key="7">
    <source>
        <dbReference type="ARBA" id="ARBA00022840"/>
    </source>
</evidence>
<dbReference type="Pfam" id="PF00664">
    <property type="entry name" value="ABC_membrane"/>
    <property type="match status" value="2"/>
</dbReference>
<feature type="region of interest" description="Disordered" evidence="12">
    <location>
        <begin position="1213"/>
        <end position="1243"/>
    </location>
</feature>
<feature type="transmembrane region" description="Helical" evidence="13">
    <location>
        <begin position="928"/>
        <end position="949"/>
    </location>
</feature>
<dbReference type="PROSITE" id="PS50893">
    <property type="entry name" value="ABC_TRANSPORTER_2"/>
    <property type="match status" value="2"/>
</dbReference>
<feature type="transmembrane region" description="Helical" evidence="13">
    <location>
        <begin position="425"/>
        <end position="449"/>
    </location>
</feature>
<dbReference type="Gene3D" id="1.20.1560.10">
    <property type="entry name" value="ABC transporter type 1, transmembrane domain"/>
    <property type="match status" value="2"/>
</dbReference>
<protein>
    <recommendedName>
        <fullName evidence="18">ATP-binding cassette, sub-family C (CFTR/MRP), member 9</fullName>
    </recommendedName>
</protein>
<dbReference type="PRINTS" id="PR01092">
    <property type="entry name" value="SULFNYLUREAR"/>
</dbReference>
<dbReference type="Proteomes" id="UP000694546">
    <property type="component" value="Chromosome 4"/>
</dbReference>
<dbReference type="InterPro" id="IPR000388">
    <property type="entry name" value="ABCC8/9"/>
</dbReference>
<feature type="transmembrane region" description="Helical" evidence="13">
    <location>
        <begin position="342"/>
        <end position="365"/>
    </location>
</feature>
<organism evidence="16 17">
    <name type="scientific">Gadus morhua</name>
    <name type="common">Atlantic cod</name>
    <dbReference type="NCBI Taxonomy" id="8049"/>
    <lineage>
        <taxon>Eukaryota</taxon>
        <taxon>Metazoa</taxon>
        <taxon>Chordata</taxon>
        <taxon>Craniata</taxon>
        <taxon>Vertebrata</taxon>
        <taxon>Euteleostomi</taxon>
        <taxon>Actinopterygii</taxon>
        <taxon>Neopterygii</taxon>
        <taxon>Teleostei</taxon>
        <taxon>Neoteleostei</taxon>
        <taxon>Acanthomorphata</taxon>
        <taxon>Zeiogadaria</taxon>
        <taxon>Gadariae</taxon>
        <taxon>Gadiformes</taxon>
        <taxon>Gadoidei</taxon>
        <taxon>Gadidae</taxon>
        <taxon>Gadus</taxon>
    </lineage>
</organism>
<evidence type="ECO:0000256" key="9">
    <source>
        <dbReference type="ARBA" id="ARBA00023136"/>
    </source>
</evidence>
<dbReference type="CDD" id="cd18591">
    <property type="entry name" value="ABC_6TM_SUR1_D1_like"/>
    <property type="match status" value="1"/>
</dbReference>
<feature type="compositionally biased region" description="Pro residues" evidence="12">
    <location>
        <begin position="1417"/>
        <end position="1441"/>
    </location>
</feature>
<feature type="transmembrane region" description="Helical" evidence="13">
    <location>
        <begin position="533"/>
        <end position="557"/>
    </location>
</feature>
<feature type="transmembrane region" description="Helical" evidence="13">
    <location>
        <begin position="1075"/>
        <end position="1105"/>
    </location>
</feature>
<dbReference type="InterPro" id="IPR027417">
    <property type="entry name" value="P-loop_NTPase"/>
</dbReference>
<evidence type="ECO:0000313" key="17">
    <source>
        <dbReference type="Proteomes" id="UP000694546"/>
    </source>
</evidence>
<dbReference type="GeneTree" id="ENSGT00940000156680"/>
<evidence type="ECO:0000256" key="12">
    <source>
        <dbReference type="SAM" id="MobiDB-lite"/>
    </source>
</evidence>
<keyword evidence="9 13" id="KW-0472">Membrane</keyword>
<reference evidence="16" key="2">
    <citation type="submission" date="2025-09" db="UniProtKB">
        <authorList>
            <consortium name="Ensembl"/>
        </authorList>
    </citation>
    <scope>IDENTIFICATION</scope>
</reference>
<evidence type="ECO:0000256" key="13">
    <source>
        <dbReference type="SAM" id="Phobius"/>
    </source>
</evidence>
<evidence type="ECO:0000313" key="16">
    <source>
        <dbReference type="Ensembl" id="ENSGMOP00000055242.1"/>
    </source>
</evidence>
<keyword evidence="5" id="KW-0677">Repeat</keyword>
<feature type="transmembrane region" description="Helical" evidence="13">
    <location>
        <begin position="455"/>
        <end position="474"/>
    </location>
</feature>
<name>A0A8C5C5C0_GADMO</name>
<dbReference type="Gene3D" id="3.40.50.300">
    <property type="entry name" value="P-loop containing nucleotide triphosphate hydrolases"/>
    <property type="match status" value="3"/>
</dbReference>
<dbReference type="GO" id="GO:0016887">
    <property type="term" value="F:ATP hydrolysis activity"/>
    <property type="evidence" value="ECO:0007669"/>
    <property type="project" value="InterPro"/>
</dbReference>
<dbReference type="GO" id="GO:0008559">
    <property type="term" value="F:ABC-type xenobiotic transporter activity"/>
    <property type="evidence" value="ECO:0007669"/>
    <property type="project" value="UniProtKB-EC"/>
</dbReference>
<evidence type="ECO:0000256" key="5">
    <source>
        <dbReference type="ARBA" id="ARBA00022737"/>
    </source>
</evidence>
<sequence>MALSFCGVNKVNNSYSVDGGVLNNGCFVDALNLVPHVFLLFITFPILFIGWGSQSSKVQIHHNTWLHFPGHNLRWILTFSLLFVHVCEFAEGLVSSKGMDSNYLHLFMPAFIGFIAGTTSVVYYHNIETSNFPKLLLVLFIYWVLAFITKSIKLWKYTEYYVGPRHLRFCITALLVILYGLLMAVEVNVIRVRKYVFFANPQKVKPPEDLQDLGVRFLQPFVNLLSKATYWWMNPLIMGAHRRPIELKKIGKLPFAMRALTNYLRLKDAYEGQRTPVDPERSPSIWRSVYQAFGRPILLSSTFRYLADLLGFAGPLCIAGIVKNLKNGNNSALPKTFFGVEFMSSTELLQNTSVLAVLLFLALILQRTFLQASYYVSIETGINLRGALLAMIYNKILRLSTSNMSMGELTLGQINNLVAIETNQLMWFLFLCPNLWAMPVQIVMGVILLHYLLGYSALIGASVILLLAPVQYLIATKLADTQKSTLDHSTDRLKQTTEILKGIKLLKLYAWENTFCDRVEQTRGKELTSLRTFALYTSLSSEPSVVVRLSTFVAHHFLDKEGPTPSEAFAALALFHILVTPLFLLSTVVRFAVKALVSVEKLGEFLQSDEIGDDSWRNGDVTVSLDTYKKHPGAWNSIFPSLPSNVPSPSPGQLTMIVGQVGCGKSSLLLAMLGEMQILNGRPERKIDRLTKNRYSVAYAAQKSWLLNATVEENITFGSPFSKQRYKAVIEACSLQPDIDLLPFGDQTEIGERGINLSGGQRQRICVARALYQNTNIVFLDDPFSALDIHLSDHLLQEGILKFLQDDKRTVVIVTHKLQYLIHADWIIAMKEGSVLREGTLKDIQTHDVELYEHWKTLMNRQDTELEKDTELDSQTALERKTLRRAFYSRETKNQIDDEDEEEEEEEEDDDNMSTTTSRRSKIPWRMCWRYLSSGGFFMVFLMVASKLLKHSVMVAIDYWLALWTSAKSDAANCVCVSVRVCGAFAHASYYLPVFTILCGAGITLCLVTSLTVEFLGLSAATNLHHNLLNKIIHAPIRFFDVTPLGQILNRFSADTNIIDQHIPPTLESLTRSTLLCLSAIGVIASITPAFLLALLPLAVAFYFIQKYFRVASNFSKIDISTQLPLLCHFSETAEGLTTIRAFRHEARFKQRMLELTDTNNTAYLFLSAANRWLEVRTDYLGAVIVLTAAINTYGCNAGMVGLGLTYALTVSPSPTPPPPPPPGERPARRASHTPPVPEDWPQTGEIKIQDLSVRYDPMLKPVLKHVNAYINPGWGICGRTGSGKSSLSLAFFNMVDISEGRILIDGIDICRLPLQTLRSRLSIILQDPVLFSGSIRLNLDPERTYAVVTEGGENFSVGQRQLFCLARAFVRKSSILIMDEATASIDMATENILQKVVMTAFAGPDCRHHRSECTPLTPPPHPKPNPSLHLPPPPRLMGFG</sequence>
<dbReference type="Ensembl" id="ENSGMOT00000050550.1">
    <property type="protein sequence ID" value="ENSGMOP00000055242.1"/>
    <property type="gene ID" value="ENSGMOG00000001244.2"/>
</dbReference>
<proteinExistence type="inferred from homology"/>
<evidence type="ECO:0000259" key="15">
    <source>
        <dbReference type="PROSITE" id="PS50929"/>
    </source>
</evidence>
<dbReference type="InterPro" id="IPR003439">
    <property type="entry name" value="ABC_transporter-like_ATP-bd"/>
</dbReference>
<reference evidence="16" key="1">
    <citation type="submission" date="2025-08" db="UniProtKB">
        <authorList>
            <consortium name="Ensembl"/>
        </authorList>
    </citation>
    <scope>IDENTIFICATION</scope>
</reference>
<dbReference type="GO" id="GO:0006813">
    <property type="term" value="P:potassium ion transport"/>
    <property type="evidence" value="ECO:0007669"/>
    <property type="project" value="InterPro"/>
</dbReference>
<evidence type="ECO:0000256" key="10">
    <source>
        <dbReference type="ARBA" id="ARBA00023170"/>
    </source>
</evidence>
<evidence type="ECO:0000256" key="11">
    <source>
        <dbReference type="ARBA" id="ARBA00023180"/>
    </source>
</evidence>
<evidence type="ECO:0008006" key="18">
    <source>
        <dbReference type="Google" id="ProtNLM"/>
    </source>
</evidence>
<keyword evidence="7" id="KW-0067">ATP-binding</keyword>
<comment type="similarity">
    <text evidence="2">Belongs to the ABC transporter superfamily. ABCC family. Conjugate transporter (TC 3.A.1.208) subfamily.</text>
</comment>
<keyword evidence="11" id="KW-0325">Glycoprotein</keyword>
<dbReference type="PANTHER" id="PTHR24223:SF173">
    <property type="entry name" value="ATP-BINDING CASSETTE SUB-FAMILY C MEMBER 9"/>
    <property type="match status" value="1"/>
</dbReference>
<evidence type="ECO:0000256" key="3">
    <source>
        <dbReference type="ARBA" id="ARBA00022448"/>
    </source>
</evidence>
<dbReference type="SUPFAM" id="SSF90123">
    <property type="entry name" value="ABC transporter transmembrane region"/>
    <property type="match status" value="2"/>
</dbReference>
<dbReference type="PANTHER" id="PTHR24223">
    <property type="entry name" value="ATP-BINDING CASSETTE SUB-FAMILY C"/>
    <property type="match status" value="1"/>
</dbReference>
<feature type="domain" description="ABC transmembrane type-1" evidence="15">
    <location>
        <begin position="941"/>
        <end position="1191"/>
    </location>
</feature>
<dbReference type="InterPro" id="IPR017871">
    <property type="entry name" value="ABC_transporter-like_CS"/>
</dbReference>
<feature type="transmembrane region" description="Helical" evidence="13">
    <location>
        <begin position="106"/>
        <end position="124"/>
    </location>
</feature>
<evidence type="ECO:0000256" key="4">
    <source>
        <dbReference type="ARBA" id="ARBA00022692"/>
    </source>
</evidence>
<feature type="transmembrane region" description="Helical" evidence="13">
    <location>
        <begin position="33"/>
        <end position="52"/>
    </location>
</feature>
<evidence type="ECO:0000256" key="6">
    <source>
        <dbReference type="ARBA" id="ARBA00022741"/>
    </source>
</evidence>
<feature type="domain" description="ABC transporter" evidence="14">
    <location>
        <begin position="623"/>
        <end position="857"/>
    </location>
</feature>
<dbReference type="GO" id="GO:0008281">
    <property type="term" value="F:sulfonylurea receptor activity"/>
    <property type="evidence" value="ECO:0007669"/>
    <property type="project" value="InterPro"/>
</dbReference>
<dbReference type="InterPro" id="IPR003593">
    <property type="entry name" value="AAA+_ATPase"/>
</dbReference>
<feature type="transmembrane region" description="Helical" evidence="13">
    <location>
        <begin position="305"/>
        <end position="322"/>
    </location>
</feature>
<keyword evidence="6" id="KW-0547">Nucleotide-binding</keyword>
<feature type="domain" description="ABC transporter" evidence="14">
    <location>
        <begin position="1247"/>
        <end position="1441"/>
    </location>
</feature>
<dbReference type="InterPro" id="IPR050173">
    <property type="entry name" value="ABC_transporter_C-like"/>
</dbReference>
<accession>A0A8C5C5C0</accession>
<feature type="transmembrane region" description="Helical" evidence="13">
    <location>
        <begin position="569"/>
        <end position="593"/>
    </location>
</feature>
<dbReference type="SUPFAM" id="SSF52540">
    <property type="entry name" value="P-loop containing nucleoside triphosphate hydrolases"/>
    <property type="match status" value="2"/>
</dbReference>
<evidence type="ECO:0000256" key="8">
    <source>
        <dbReference type="ARBA" id="ARBA00022989"/>
    </source>
</evidence>
<feature type="compositionally biased region" description="Acidic residues" evidence="12">
    <location>
        <begin position="897"/>
        <end position="912"/>
    </location>
</feature>
<dbReference type="Pfam" id="PF00005">
    <property type="entry name" value="ABC_tran"/>
    <property type="match status" value="2"/>
</dbReference>
<dbReference type="GO" id="GO:0015431">
    <property type="term" value="F:ABC-type glutathione S-conjugate transporter activity"/>
    <property type="evidence" value="ECO:0007669"/>
    <property type="project" value="UniProtKB-EC"/>
</dbReference>